<organism evidence="2">
    <name type="scientific">uncultured Caudovirales phage</name>
    <dbReference type="NCBI Taxonomy" id="2100421"/>
    <lineage>
        <taxon>Viruses</taxon>
        <taxon>Duplodnaviria</taxon>
        <taxon>Heunggongvirae</taxon>
        <taxon>Uroviricota</taxon>
        <taxon>Caudoviricetes</taxon>
        <taxon>Peduoviridae</taxon>
        <taxon>Maltschvirus</taxon>
        <taxon>Maltschvirus maltsch</taxon>
    </lineage>
</organism>
<evidence type="ECO:0000256" key="1">
    <source>
        <dbReference type="SAM" id="MobiDB-lite"/>
    </source>
</evidence>
<evidence type="ECO:0008006" key="3">
    <source>
        <dbReference type="Google" id="ProtNLM"/>
    </source>
</evidence>
<gene>
    <name evidence="2" type="ORF">UFOVP691_51</name>
</gene>
<sequence>MGGKGSGGHNRKPVERKQRIGNPSGRKLPKETPTASVTALPTSHIPDPSRPLGEQGLRLWAQVWTSGAGWLKQQMDTELVLMLCEATEERTRLRVRLQQNPDAWRDRRALREIDRQIITLLGQIGFTPSERGLLGTGEVKQHEFSELHRRIAEKRAATK</sequence>
<dbReference type="EMBL" id="LR796663">
    <property type="protein sequence ID" value="CAB4157870.1"/>
    <property type="molecule type" value="Genomic_DNA"/>
</dbReference>
<feature type="region of interest" description="Disordered" evidence="1">
    <location>
        <begin position="1"/>
        <end position="51"/>
    </location>
</feature>
<accession>A0A6J5NDM2</accession>
<name>A0A6J5NDM2_9CAUD</name>
<protein>
    <recommendedName>
        <fullName evidence="3">Phage terminase small subunit P27 family</fullName>
    </recommendedName>
</protein>
<reference evidence="2" key="1">
    <citation type="submission" date="2020-04" db="EMBL/GenBank/DDBJ databases">
        <authorList>
            <person name="Chiriac C."/>
            <person name="Salcher M."/>
            <person name="Ghai R."/>
            <person name="Kavagutti S V."/>
        </authorList>
    </citation>
    <scope>NUCLEOTIDE SEQUENCE</scope>
</reference>
<proteinExistence type="predicted"/>
<evidence type="ECO:0000313" key="2">
    <source>
        <dbReference type="EMBL" id="CAB4157870.1"/>
    </source>
</evidence>